<dbReference type="InterPro" id="IPR008969">
    <property type="entry name" value="CarboxyPept-like_regulatory"/>
</dbReference>
<dbReference type="Gene3D" id="2.170.130.10">
    <property type="entry name" value="TonB-dependent receptor, plug domain"/>
    <property type="match status" value="1"/>
</dbReference>
<dbReference type="InterPro" id="IPR036942">
    <property type="entry name" value="Beta-barrel_TonB_sf"/>
</dbReference>
<keyword evidence="6 8" id="KW-0472">Membrane</keyword>
<dbReference type="AlphaFoldDB" id="A0A1W2F2F2"/>
<proteinExistence type="inferred from homology"/>
<dbReference type="Pfam" id="PF00593">
    <property type="entry name" value="TonB_dep_Rec_b-barrel"/>
    <property type="match status" value="1"/>
</dbReference>
<comment type="similarity">
    <text evidence="8 9">Belongs to the TonB-dependent receptor family.</text>
</comment>
<evidence type="ECO:0000256" key="10">
    <source>
        <dbReference type="SAM" id="SignalP"/>
    </source>
</evidence>
<evidence type="ECO:0000256" key="5">
    <source>
        <dbReference type="ARBA" id="ARBA00023077"/>
    </source>
</evidence>
<keyword evidence="3 8" id="KW-1134">Transmembrane beta strand</keyword>
<organism evidence="13 14">
    <name type="scientific">Pedobacter nyackensis</name>
    <dbReference type="NCBI Taxonomy" id="475255"/>
    <lineage>
        <taxon>Bacteria</taxon>
        <taxon>Pseudomonadati</taxon>
        <taxon>Bacteroidota</taxon>
        <taxon>Sphingobacteriia</taxon>
        <taxon>Sphingobacteriales</taxon>
        <taxon>Sphingobacteriaceae</taxon>
        <taxon>Pedobacter</taxon>
    </lineage>
</organism>
<name>A0A1W2F2F2_9SPHI</name>
<sequence length="1024" mass="112798">MSKYVLLILSLSCFFQIARAQNQTLTGKVTDKKGESLIGVSILLKGTKTGTTTDANGNFVLGISGSRPVLVVSYLGFLTREIVIDQRKAINVVLESDSKALNEVVVTGYQTERKKDLTGSVAIVDVEDMKKQSVANPMKALQGQVAGMYITGNGAPSSPATIRIRGIGTLNNNDPLYVIDGVPTKAGLHELNSADIESMQVLKDASSASIYGSRAANGVIIITTKHGKTGGTQLNVNGYTSLSSYVNKVKMLDAEGYGRVLWQASVNNNIDPNSNGIRYQYDWKVDPSTNQPVLNKVFVPEYLNSSQTMKSANTNWFDEISQLGVIQNYDMQLANGTENGSYLMSLGYFDNKGIVKTTGFNRISARLNSDYKLLNGKITIGQNLSLNKTREVSADIINSALQALPIIPVHTVDGKGWGGPVAGMNDRQNPVRVLEDNKQNGYDFMRLFGNFFADVKLVKGLVFRSNFGIDYGNYTSRNWQKKYESGYLVNDVNKVINNQTHNVKTTWTNTLNYKLESKKHRLDVLAGTEYNMDKTNSFMASREGFVIEDPDYMFIDAGTGIKDNGGSGAKNVLFSYLAKANYAYLDRYLLSATLRYDGSSRFGKNNRFGTFPAFSTGWRISEESFIKNKTNVFDDLKLRFGWGKTGNQEINNNAIYNIYLSSYNITSYDINGNKSGVLPSGYYLSQNANPNLKWEATQMIDMGLDFSLLNQKIYGSIGYYDKKTSDILLLPPYIGVLGEGGNTWVNGASMQNKGIEVSLGHRSQIGKDLSIDLNGNFDRVRNQVTHLPAEVINAYGGDGRGQNILGRAFGSHFGYIADGLFRSQGEVDNHAAQPGKGLGRIRYRDLNNDGVINDYDRTWIGVPIPKFTYGFNAAINYKNFDVSFLLQGIGSVDVRNDAKFFTDFWSAVESASNKGARLLNAWSPANSNSTIPAASLTDDNFEARFSTYFVENGSYLKLRNAQLGYTFNKAAINRLKLKSLRLYVGGDNLAILLKSKSFTGLDPETPGFGYPNPMVITGGVQIKL</sequence>
<dbReference type="InterPro" id="IPR023997">
    <property type="entry name" value="TonB-dep_OMP_SusC/RagA_CS"/>
</dbReference>
<evidence type="ECO:0000256" key="4">
    <source>
        <dbReference type="ARBA" id="ARBA00022692"/>
    </source>
</evidence>
<keyword evidence="5 9" id="KW-0798">TonB box</keyword>
<evidence type="ECO:0000256" key="6">
    <source>
        <dbReference type="ARBA" id="ARBA00023136"/>
    </source>
</evidence>
<feature type="domain" description="TonB-dependent receptor-like beta-barrel" evidence="11">
    <location>
        <begin position="464"/>
        <end position="989"/>
    </location>
</feature>
<comment type="subcellular location">
    <subcellularLocation>
        <location evidence="1 8">Cell outer membrane</location>
        <topology evidence="1 8">Multi-pass membrane protein</topology>
    </subcellularLocation>
</comment>
<dbReference type="Pfam" id="PF13715">
    <property type="entry name" value="CarbopepD_reg_2"/>
    <property type="match status" value="1"/>
</dbReference>
<gene>
    <name evidence="13" type="ORF">SAMN04488101_11932</name>
</gene>
<dbReference type="NCBIfam" id="TIGR04057">
    <property type="entry name" value="SusC_RagA_signa"/>
    <property type="match status" value="1"/>
</dbReference>
<dbReference type="EMBL" id="FWYB01000019">
    <property type="protein sequence ID" value="SMD16133.1"/>
    <property type="molecule type" value="Genomic_DNA"/>
</dbReference>
<dbReference type="Gene3D" id="2.40.170.20">
    <property type="entry name" value="TonB-dependent receptor, beta-barrel domain"/>
    <property type="match status" value="1"/>
</dbReference>
<feature type="domain" description="TonB-dependent receptor plug" evidence="12">
    <location>
        <begin position="114"/>
        <end position="219"/>
    </location>
</feature>
<evidence type="ECO:0000256" key="8">
    <source>
        <dbReference type="PROSITE-ProRule" id="PRU01360"/>
    </source>
</evidence>
<evidence type="ECO:0000313" key="14">
    <source>
        <dbReference type="Proteomes" id="UP000192678"/>
    </source>
</evidence>
<dbReference type="InterPro" id="IPR037066">
    <property type="entry name" value="Plug_dom_sf"/>
</dbReference>
<reference evidence="13 14" key="1">
    <citation type="submission" date="2017-04" db="EMBL/GenBank/DDBJ databases">
        <authorList>
            <person name="Afonso C.L."/>
            <person name="Miller P.J."/>
            <person name="Scott M.A."/>
            <person name="Spackman E."/>
            <person name="Goraichik I."/>
            <person name="Dimitrov K.M."/>
            <person name="Suarez D.L."/>
            <person name="Swayne D.E."/>
        </authorList>
    </citation>
    <scope>NUCLEOTIDE SEQUENCE [LARGE SCALE GENOMIC DNA]</scope>
    <source>
        <strain evidence="13 14">DSM 19625</strain>
    </source>
</reference>
<dbReference type="InterPro" id="IPR023996">
    <property type="entry name" value="TonB-dep_OMP_SusC/RagA"/>
</dbReference>
<dbReference type="InterPro" id="IPR000531">
    <property type="entry name" value="Beta-barrel_TonB"/>
</dbReference>
<evidence type="ECO:0000256" key="1">
    <source>
        <dbReference type="ARBA" id="ARBA00004571"/>
    </source>
</evidence>
<evidence type="ECO:0000256" key="3">
    <source>
        <dbReference type="ARBA" id="ARBA00022452"/>
    </source>
</evidence>
<evidence type="ECO:0000256" key="9">
    <source>
        <dbReference type="RuleBase" id="RU003357"/>
    </source>
</evidence>
<dbReference type="STRING" id="475255.SAMN04488101_11932"/>
<evidence type="ECO:0000256" key="7">
    <source>
        <dbReference type="ARBA" id="ARBA00023237"/>
    </source>
</evidence>
<dbReference type="NCBIfam" id="TIGR04056">
    <property type="entry name" value="OMP_RagA_SusC"/>
    <property type="match status" value="1"/>
</dbReference>
<dbReference type="InterPro" id="IPR012910">
    <property type="entry name" value="Plug_dom"/>
</dbReference>
<dbReference type="SUPFAM" id="SSF56935">
    <property type="entry name" value="Porins"/>
    <property type="match status" value="1"/>
</dbReference>
<dbReference type="PROSITE" id="PS52016">
    <property type="entry name" value="TONB_DEPENDENT_REC_3"/>
    <property type="match status" value="1"/>
</dbReference>
<accession>A0A1W2F2F2</accession>
<dbReference type="RefSeq" id="WP_084291898.1">
    <property type="nucleotide sequence ID" value="NZ_FWYB01000019.1"/>
</dbReference>
<keyword evidence="14" id="KW-1185">Reference proteome</keyword>
<keyword evidence="2 8" id="KW-0813">Transport</keyword>
<dbReference type="InterPro" id="IPR039426">
    <property type="entry name" value="TonB-dep_rcpt-like"/>
</dbReference>
<keyword evidence="10" id="KW-0732">Signal</keyword>
<evidence type="ECO:0000259" key="12">
    <source>
        <dbReference type="Pfam" id="PF07715"/>
    </source>
</evidence>
<dbReference type="Proteomes" id="UP000192678">
    <property type="component" value="Unassembled WGS sequence"/>
</dbReference>
<dbReference type="GO" id="GO:0009279">
    <property type="term" value="C:cell outer membrane"/>
    <property type="evidence" value="ECO:0007669"/>
    <property type="project" value="UniProtKB-SubCell"/>
</dbReference>
<dbReference type="Pfam" id="PF07715">
    <property type="entry name" value="Plug"/>
    <property type="match status" value="1"/>
</dbReference>
<feature type="signal peptide" evidence="10">
    <location>
        <begin position="1"/>
        <end position="20"/>
    </location>
</feature>
<evidence type="ECO:0000313" key="13">
    <source>
        <dbReference type="EMBL" id="SMD16133.1"/>
    </source>
</evidence>
<dbReference type="SUPFAM" id="SSF49464">
    <property type="entry name" value="Carboxypeptidase regulatory domain-like"/>
    <property type="match status" value="1"/>
</dbReference>
<keyword evidence="7 8" id="KW-0998">Cell outer membrane</keyword>
<keyword evidence="4 8" id="KW-0812">Transmembrane</keyword>
<dbReference type="Gene3D" id="2.60.40.1120">
    <property type="entry name" value="Carboxypeptidase-like, regulatory domain"/>
    <property type="match status" value="1"/>
</dbReference>
<feature type="chain" id="PRO_5012596804" evidence="10">
    <location>
        <begin position="21"/>
        <end position="1024"/>
    </location>
</feature>
<evidence type="ECO:0000256" key="2">
    <source>
        <dbReference type="ARBA" id="ARBA00022448"/>
    </source>
</evidence>
<protein>
    <submittedName>
        <fullName evidence="13">TonB-linked outer membrane protein, SusC/RagA family</fullName>
    </submittedName>
</protein>
<dbReference type="OrthoDB" id="9768177at2"/>
<evidence type="ECO:0000259" key="11">
    <source>
        <dbReference type="Pfam" id="PF00593"/>
    </source>
</evidence>